<dbReference type="PANTHER" id="PTHR12042">
    <property type="entry name" value="LACTOSYLCERAMIDE 4-ALPHA-GALACTOSYLTRANSFERASE ALPHA- 1,4-GALACTOSYLTRANSFERASE"/>
    <property type="match status" value="1"/>
</dbReference>
<keyword evidence="4" id="KW-1185">Reference proteome</keyword>
<keyword evidence="2" id="KW-0472">Membrane</keyword>
<evidence type="ECO:0000313" key="3">
    <source>
        <dbReference type="EMBL" id="KAG2491638.1"/>
    </source>
</evidence>
<sequence>MSLGRAERIRRLEAVDAALVHPLSLTQRRHYYSLGSVLYLALVSALLYAAPRAAVAKAIIPEDVCAFAAQGRGIESDPWRWGPHHICNVSQLGAWVEAASRNCRDCAKGRPVCGKDAPQLQIHTYFDAWSFRWRRDLALFKSFLLTQDLSRSVLRAWVDDPGRTLDRHPGGQWLRSFEPHVQARGLPVWAELLAGTPLAGHAFWGNQSLVRERVHSLAGYADVVRLLLLHRYGGLWVDTDVVLLRDLYPVTVQIGLQYNMRWTNNHVLYLHAGSPLATRMLRHVADMPYWDERTASGYVEDVCKPAGYRTAHVRYGNTDIYNICVARLAAAYNGTRGAEGGAEGAEGGEEDLDAVLFSQPLGWYDAEWPLCVDMSPGSPPPTPAAVEAVLSQHLALHTRLVAFPGFRANALNAAALEILDAFFELCAGAECVPIQGKRLIEYRQPAGPPAPLPALEGGDRLVVTGSGGGSSSSGGIASRRETRSGLSVWEGGLSSTRIAALGGGGGGNGGRRSSPGGRRALGGARARKFRGAAFGGGP</sequence>
<dbReference type="SUPFAM" id="SSF53448">
    <property type="entry name" value="Nucleotide-diphospho-sugar transferases"/>
    <property type="match status" value="1"/>
</dbReference>
<dbReference type="GO" id="GO:0016758">
    <property type="term" value="F:hexosyltransferase activity"/>
    <property type="evidence" value="ECO:0007669"/>
    <property type="project" value="TreeGrafter"/>
</dbReference>
<evidence type="ECO:0000256" key="2">
    <source>
        <dbReference type="SAM" id="Phobius"/>
    </source>
</evidence>
<dbReference type="GO" id="GO:0006688">
    <property type="term" value="P:glycosphingolipid biosynthetic process"/>
    <property type="evidence" value="ECO:0007669"/>
    <property type="project" value="TreeGrafter"/>
</dbReference>
<evidence type="ECO:0000256" key="1">
    <source>
        <dbReference type="SAM" id="MobiDB-lite"/>
    </source>
</evidence>
<keyword evidence="2" id="KW-1133">Transmembrane helix</keyword>
<feature type="region of interest" description="Disordered" evidence="1">
    <location>
        <begin position="499"/>
        <end position="538"/>
    </location>
</feature>
<keyword evidence="2" id="KW-0812">Transmembrane</keyword>
<feature type="compositionally biased region" description="Gly residues" evidence="1">
    <location>
        <begin position="501"/>
        <end position="510"/>
    </location>
</feature>
<accession>A0A836BXV8</accession>
<dbReference type="EMBL" id="JAEHOE010000051">
    <property type="protein sequence ID" value="KAG2491638.1"/>
    <property type="molecule type" value="Genomic_DNA"/>
</dbReference>
<evidence type="ECO:0000313" key="4">
    <source>
        <dbReference type="Proteomes" id="UP000612055"/>
    </source>
</evidence>
<dbReference type="InterPro" id="IPR029044">
    <property type="entry name" value="Nucleotide-diphossugar_trans"/>
</dbReference>
<dbReference type="Proteomes" id="UP000612055">
    <property type="component" value="Unassembled WGS sequence"/>
</dbReference>
<dbReference type="PANTHER" id="PTHR12042:SF21">
    <property type="entry name" value="ALPHA1,4-GALACTOSYLTRANSFERASE 1-RELATED"/>
    <property type="match status" value="1"/>
</dbReference>
<feature type="compositionally biased region" description="Low complexity" evidence="1">
    <location>
        <begin position="511"/>
        <end position="524"/>
    </location>
</feature>
<protein>
    <submittedName>
        <fullName evidence="3">Uncharacterized protein</fullName>
    </submittedName>
</protein>
<reference evidence="3" key="1">
    <citation type="journal article" date="2020" name="bioRxiv">
        <title>Comparative genomics of Chlamydomonas.</title>
        <authorList>
            <person name="Craig R.J."/>
            <person name="Hasan A.R."/>
            <person name="Ness R.W."/>
            <person name="Keightley P.D."/>
        </authorList>
    </citation>
    <scope>NUCLEOTIDE SEQUENCE</scope>
    <source>
        <strain evidence="3">CCAP 11/70</strain>
    </source>
</reference>
<dbReference type="InterPro" id="IPR007577">
    <property type="entry name" value="GlycoTrfase_DXD_sugar-bd_CS"/>
</dbReference>
<dbReference type="Gene3D" id="3.90.550.20">
    <property type="match status" value="1"/>
</dbReference>
<proteinExistence type="predicted"/>
<comment type="caution">
    <text evidence="3">The sequence shown here is derived from an EMBL/GenBank/DDBJ whole genome shotgun (WGS) entry which is preliminary data.</text>
</comment>
<dbReference type="GO" id="GO:0016020">
    <property type="term" value="C:membrane"/>
    <property type="evidence" value="ECO:0007669"/>
    <property type="project" value="GOC"/>
</dbReference>
<organism evidence="3 4">
    <name type="scientific">Edaphochlamys debaryana</name>
    <dbReference type="NCBI Taxonomy" id="47281"/>
    <lineage>
        <taxon>Eukaryota</taxon>
        <taxon>Viridiplantae</taxon>
        <taxon>Chlorophyta</taxon>
        <taxon>core chlorophytes</taxon>
        <taxon>Chlorophyceae</taxon>
        <taxon>CS clade</taxon>
        <taxon>Chlamydomonadales</taxon>
        <taxon>Chlamydomonadales incertae sedis</taxon>
        <taxon>Edaphochlamys</taxon>
    </lineage>
</organism>
<name>A0A836BXV8_9CHLO</name>
<dbReference type="OrthoDB" id="409543at2759"/>
<dbReference type="AlphaFoldDB" id="A0A836BXV8"/>
<dbReference type="InterPro" id="IPR051981">
    <property type="entry name" value="Glycosyltransf_32"/>
</dbReference>
<feature type="transmembrane region" description="Helical" evidence="2">
    <location>
        <begin position="31"/>
        <end position="50"/>
    </location>
</feature>
<gene>
    <name evidence="3" type="ORF">HYH03_010009</name>
</gene>
<dbReference type="Pfam" id="PF04488">
    <property type="entry name" value="Gly_transf_sug"/>
    <property type="match status" value="1"/>
</dbReference>